<dbReference type="RefSeq" id="WP_158381662.1">
    <property type="nucleotide sequence ID" value="NZ_VMTX01000009.1"/>
</dbReference>
<organism evidence="2 3">
    <name type="scientific">Corynebacterium aurimucosum</name>
    <dbReference type="NCBI Taxonomy" id="169292"/>
    <lineage>
        <taxon>Bacteria</taxon>
        <taxon>Bacillati</taxon>
        <taxon>Actinomycetota</taxon>
        <taxon>Actinomycetes</taxon>
        <taxon>Mycobacteriales</taxon>
        <taxon>Corynebacteriaceae</taxon>
        <taxon>Corynebacterium</taxon>
    </lineage>
</organism>
<evidence type="ECO:0008006" key="4">
    <source>
        <dbReference type="Google" id="ProtNLM"/>
    </source>
</evidence>
<feature type="compositionally biased region" description="Basic residues" evidence="1">
    <location>
        <begin position="342"/>
        <end position="353"/>
    </location>
</feature>
<evidence type="ECO:0000313" key="3">
    <source>
        <dbReference type="Proteomes" id="UP000320648"/>
    </source>
</evidence>
<protein>
    <recommendedName>
        <fullName evidence="4">HNH endonuclease</fullName>
    </recommendedName>
</protein>
<gene>
    <name evidence="2" type="ORF">FQN05_07425</name>
</gene>
<feature type="compositionally biased region" description="Polar residues" evidence="1">
    <location>
        <begin position="314"/>
        <end position="325"/>
    </location>
</feature>
<reference evidence="2 3" key="1">
    <citation type="submission" date="2019-07" db="EMBL/GenBank/DDBJ databases">
        <title>Draft genome of C. aurimucosum strain 15-4290.</title>
        <authorList>
            <person name="Pacheco L.G.C."/>
            <person name="Aguiar E.R.G.R."/>
            <person name="Navas J."/>
            <person name="Santos C.S."/>
            <person name="Rocha D.J.P.G."/>
        </authorList>
    </citation>
    <scope>NUCLEOTIDE SEQUENCE [LARGE SCALE GENOMIC DNA]</scope>
    <source>
        <strain evidence="2 3">15-4290</strain>
    </source>
</reference>
<evidence type="ECO:0000313" key="2">
    <source>
        <dbReference type="EMBL" id="TVU83309.1"/>
    </source>
</evidence>
<dbReference type="Proteomes" id="UP000320648">
    <property type="component" value="Unassembled WGS sequence"/>
</dbReference>
<dbReference type="Gene3D" id="1.10.30.50">
    <property type="match status" value="1"/>
</dbReference>
<evidence type="ECO:0000256" key="1">
    <source>
        <dbReference type="SAM" id="MobiDB-lite"/>
    </source>
</evidence>
<feature type="compositionally biased region" description="Polar residues" evidence="1">
    <location>
        <begin position="247"/>
        <end position="256"/>
    </location>
</feature>
<accession>A0A558IPL9</accession>
<dbReference type="AlphaFoldDB" id="A0A558IPL9"/>
<proteinExistence type="predicted"/>
<dbReference type="EMBL" id="VMTX01000009">
    <property type="protein sequence ID" value="TVU83309.1"/>
    <property type="molecule type" value="Genomic_DNA"/>
</dbReference>
<name>A0A558IPL9_9CORY</name>
<comment type="caution">
    <text evidence="2">The sequence shown here is derived from an EMBL/GenBank/DDBJ whole genome shotgun (WGS) entry which is preliminary data.</text>
</comment>
<sequence length="353" mass="38899">MSWIRVGDTFNGAPEFMKAFELAVERDDPRLVAELKGLTMALFVFSAQQWTDYEIGYGALADIVGLSRAQQALQDLIKIGVLRDVSTDSERKYKLVERDSFVHIIKSTDKKMAAKRKRDQNKGTLQVPVLLRDGDQCRYCGVEVNWADHKNDEGGTFDHRNPEEDTTPDNYVVCCRGCNQLRFELGEEADDELPLLDAPEQAVYGKHIMAKLSKWWRITARTCRQMGIPNPLSTDSVEAHPDPAQASGPTAVSAPTTQPPAPGGNQPSRAPRLPAPPKGGFAGRAAKEDTTGPATSKGRNKTTSTPRPPAPGGNQPSRVPQNDSTPPAAPGDRSAKEPTQPVRKRRRGRRRRR</sequence>
<feature type="region of interest" description="Disordered" evidence="1">
    <location>
        <begin position="229"/>
        <end position="353"/>
    </location>
</feature>